<comment type="similarity">
    <text evidence="7">Belongs to the ATPase delta chain family.</text>
</comment>
<comment type="function">
    <text evidence="7">F(1)F(0) ATP synthase produces ATP from ADP in the presence of a proton or sodium gradient. F-type ATPases consist of two structural domains, F(1) containing the extramembraneous catalytic core and F(0) containing the membrane proton channel, linked together by a central stalk and a peripheral stalk. During catalysis, ATP synthesis in the catalytic domain of F(1) is coupled via a rotary mechanism of the central stalk subunits to proton translocation.</text>
</comment>
<dbReference type="NCBIfam" id="TIGR01145">
    <property type="entry name" value="ATP_synt_delta"/>
    <property type="match status" value="1"/>
</dbReference>
<comment type="subcellular location">
    <subcellularLocation>
        <location evidence="7">Cell membrane</location>
        <topology evidence="7">Peripheral membrane protein</topology>
    </subcellularLocation>
    <subcellularLocation>
        <location evidence="1">Membrane</location>
    </subcellularLocation>
</comment>
<dbReference type="GO" id="GO:0045259">
    <property type="term" value="C:proton-transporting ATP synthase complex"/>
    <property type="evidence" value="ECO:0007669"/>
    <property type="project" value="UniProtKB-KW"/>
</dbReference>
<dbReference type="GO" id="GO:0005886">
    <property type="term" value="C:plasma membrane"/>
    <property type="evidence" value="ECO:0007669"/>
    <property type="project" value="UniProtKB-SubCell"/>
</dbReference>
<keyword evidence="5 7" id="KW-0472">Membrane</keyword>
<accession>A0A9W5REB4</accession>
<organism evidence="8 9">
    <name type="scientific">Gleimia europaea ACS-120-V-Col10b</name>
    <dbReference type="NCBI Taxonomy" id="883069"/>
    <lineage>
        <taxon>Bacteria</taxon>
        <taxon>Bacillati</taxon>
        <taxon>Actinomycetota</taxon>
        <taxon>Actinomycetes</taxon>
        <taxon>Actinomycetales</taxon>
        <taxon>Actinomycetaceae</taxon>
        <taxon>Gleimia</taxon>
    </lineage>
</organism>
<evidence type="ECO:0000256" key="3">
    <source>
        <dbReference type="ARBA" id="ARBA00022781"/>
    </source>
</evidence>
<evidence type="ECO:0000313" key="8">
    <source>
        <dbReference type="EMBL" id="EPD30750.1"/>
    </source>
</evidence>
<evidence type="ECO:0000256" key="4">
    <source>
        <dbReference type="ARBA" id="ARBA00023065"/>
    </source>
</evidence>
<dbReference type="HAMAP" id="MF_01416">
    <property type="entry name" value="ATP_synth_delta_bact"/>
    <property type="match status" value="1"/>
</dbReference>
<comment type="caution">
    <text evidence="8">The sequence shown here is derived from an EMBL/GenBank/DDBJ whole genome shotgun (WGS) entry which is preliminary data.</text>
</comment>
<evidence type="ECO:0000256" key="2">
    <source>
        <dbReference type="ARBA" id="ARBA00022448"/>
    </source>
</evidence>
<name>A0A9W5REB4_9ACTO</name>
<dbReference type="Pfam" id="PF00213">
    <property type="entry name" value="OSCP"/>
    <property type="match status" value="1"/>
</dbReference>
<evidence type="ECO:0000313" key="9">
    <source>
        <dbReference type="Proteomes" id="UP000014387"/>
    </source>
</evidence>
<sequence length="271" mass="29756">MRAASENSYQAGLRVLTDALRSDADAMAVAENLYGISDLLRESGRVAHALTDPGRTEADKRQLAHDLLANGVEPQTIEIMQTLASNRWSSYRDLEVAAEQLGNEAVFSAAEDAGQLKQVEEELFAVHNFLADNREFRINLSDLGVGSAHDRAHFAARFFGDALTPYSSRLLRRQVRLSIHGRLLSLIREITHQAASRRGCLFATVTSASPLSQIQIERLQKILEARYQSAVAVNTEVDPSLLGGLHIEVDGDGINATVKSNLAKAKRELVR</sequence>
<dbReference type="RefSeq" id="WP_016443862.1">
    <property type="nucleotide sequence ID" value="NZ_KE150266.1"/>
</dbReference>
<dbReference type="OrthoDB" id="5242917at2"/>
<dbReference type="InterPro" id="IPR000711">
    <property type="entry name" value="ATPase_OSCP/dsu"/>
</dbReference>
<comment type="function">
    <text evidence="7">This protein is part of the stalk that links CF(0) to CF(1). It either transmits conformational changes from CF(0) to CF(1) or is implicated in proton conduction.</text>
</comment>
<keyword evidence="9" id="KW-1185">Reference proteome</keyword>
<keyword evidence="2 7" id="KW-0813">Transport</keyword>
<dbReference type="EMBL" id="AGWN01000001">
    <property type="protein sequence ID" value="EPD30750.1"/>
    <property type="molecule type" value="Genomic_DNA"/>
</dbReference>
<dbReference type="PANTHER" id="PTHR11910">
    <property type="entry name" value="ATP SYNTHASE DELTA CHAIN"/>
    <property type="match status" value="1"/>
</dbReference>
<keyword evidence="6 7" id="KW-0066">ATP synthesis</keyword>
<evidence type="ECO:0000256" key="1">
    <source>
        <dbReference type="ARBA" id="ARBA00004370"/>
    </source>
</evidence>
<evidence type="ECO:0000256" key="7">
    <source>
        <dbReference type="HAMAP-Rule" id="MF_01416"/>
    </source>
</evidence>
<dbReference type="NCBIfam" id="NF009967">
    <property type="entry name" value="PRK13430.1"/>
    <property type="match status" value="1"/>
</dbReference>
<dbReference type="Proteomes" id="UP000014387">
    <property type="component" value="Unassembled WGS sequence"/>
</dbReference>
<keyword evidence="7" id="KW-1003">Cell membrane</keyword>
<reference evidence="8 9" key="1">
    <citation type="submission" date="2013-05" db="EMBL/GenBank/DDBJ databases">
        <title>The Genome Sequence of Actinomyces europaeus ACS-120-V-COL10B.</title>
        <authorList>
            <consortium name="The Broad Institute Genomics Platform"/>
            <person name="Earl A."/>
            <person name="Ward D."/>
            <person name="Feldgarden M."/>
            <person name="Gevers D."/>
            <person name="Saerens B."/>
            <person name="Vaneechoutte M."/>
            <person name="Walker B."/>
            <person name="Young S."/>
            <person name="Zeng Q."/>
            <person name="Gargeya S."/>
            <person name="Fitzgerald M."/>
            <person name="Haas B."/>
            <person name="Abouelleil A."/>
            <person name="Allen A.W."/>
            <person name="Alvarado L."/>
            <person name="Arachchi H.M."/>
            <person name="Berlin A.M."/>
            <person name="Chapman S.B."/>
            <person name="Gainer-Dewar J."/>
            <person name="Goldberg J."/>
            <person name="Griggs A."/>
            <person name="Gujja S."/>
            <person name="Hansen M."/>
            <person name="Howarth C."/>
            <person name="Imamovic A."/>
            <person name="Ireland A."/>
            <person name="Larimer J."/>
            <person name="McCowan C."/>
            <person name="Murphy C."/>
            <person name="Pearson M."/>
            <person name="Poon T.W."/>
            <person name="Priest M."/>
            <person name="Roberts A."/>
            <person name="Saif S."/>
            <person name="Shea T."/>
            <person name="Sisk P."/>
            <person name="Sykes S."/>
            <person name="Wortman J."/>
            <person name="Nusbaum C."/>
            <person name="Birren B."/>
        </authorList>
    </citation>
    <scope>NUCLEOTIDE SEQUENCE [LARGE SCALE GENOMIC DNA]</scope>
    <source>
        <strain evidence="8 9">ACS-120-V-Col10b</strain>
    </source>
</reference>
<dbReference type="AlphaFoldDB" id="A0A9W5REB4"/>
<evidence type="ECO:0000256" key="6">
    <source>
        <dbReference type="ARBA" id="ARBA00023310"/>
    </source>
</evidence>
<keyword evidence="4 7" id="KW-0406">Ion transport</keyword>
<gene>
    <name evidence="7" type="primary">atpH</name>
    <name evidence="8" type="ORF">HMPREF9238_00504</name>
</gene>
<proteinExistence type="inferred from homology"/>
<protein>
    <recommendedName>
        <fullName evidence="7">ATP synthase subunit delta</fullName>
    </recommendedName>
    <alternativeName>
        <fullName evidence="7">ATP synthase F(1) sector subunit delta</fullName>
    </alternativeName>
    <alternativeName>
        <fullName evidence="7">F-type ATPase subunit delta</fullName>
        <shortName evidence="7">F-ATPase subunit delta</shortName>
    </alternativeName>
</protein>
<keyword evidence="7" id="KW-0139">CF(1)</keyword>
<evidence type="ECO:0000256" key="5">
    <source>
        <dbReference type="ARBA" id="ARBA00023136"/>
    </source>
</evidence>
<keyword evidence="3 7" id="KW-0375">Hydrogen ion transport</keyword>
<dbReference type="GO" id="GO:0046933">
    <property type="term" value="F:proton-transporting ATP synthase activity, rotational mechanism"/>
    <property type="evidence" value="ECO:0007669"/>
    <property type="project" value="UniProtKB-UniRule"/>
</dbReference>